<protein>
    <submittedName>
        <fullName evidence="2">Starch-binding associating with outer membrane</fullName>
    </submittedName>
</protein>
<dbReference type="Proteomes" id="UP000190961">
    <property type="component" value="Unassembled WGS sequence"/>
</dbReference>
<dbReference type="InterPro" id="IPR011990">
    <property type="entry name" value="TPR-like_helical_dom_sf"/>
</dbReference>
<keyword evidence="3" id="KW-1185">Reference proteome</keyword>
<dbReference type="OrthoDB" id="843771at2"/>
<keyword evidence="1" id="KW-0732">Signal</keyword>
<dbReference type="EMBL" id="FUZU01000003">
    <property type="protein sequence ID" value="SKC84018.1"/>
    <property type="molecule type" value="Genomic_DNA"/>
</dbReference>
<dbReference type="Pfam" id="PF12771">
    <property type="entry name" value="SusD-like_2"/>
    <property type="match status" value="1"/>
</dbReference>
<gene>
    <name evidence="2" type="ORF">SAMN05660236_4630</name>
</gene>
<feature type="signal peptide" evidence="1">
    <location>
        <begin position="1"/>
        <end position="21"/>
    </location>
</feature>
<dbReference type="STRING" id="688867.SAMN05660236_4630"/>
<dbReference type="SUPFAM" id="SSF48452">
    <property type="entry name" value="TPR-like"/>
    <property type="match status" value="1"/>
</dbReference>
<dbReference type="AlphaFoldDB" id="A0A1T5M874"/>
<evidence type="ECO:0000313" key="3">
    <source>
        <dbReference type="Proteomes" id="UP000190961"/>
    </source>
</evidence>
<evidence type="ECO:0000313" key="2">
    <source>
        <dbReference type="EMBL" id="SKC84018.1"/>
    </source>
</evidence>
<accession>A0A1T5M874</accession>
<dbReference type="PROSITE" id="PS51257">
    <property type="entry name" value="PROKAR_LIPOPROTEIN"/>
    <property type="match status" value="1"/>
</dbReference>
<sequence>MNIKKISIAFILMGAVSFSCTDGFEEVNTDPNKIEKISPGTLLNPILYSVSTFNTTKSDDFTFNIMQVALPYPSVSGGVHRYDISETAGNSTWNNYYRWLNNVKEMKAAAIAASDVNYEAVAITLNAWIYSQLTDCFGDVPMDEAVRGDEGIFQPAFNTQQEIYTKILADLDRANTLFDPTKPMIFGSDLLYSNTADDVKDGKNIKKWRMFCNSLHLRLLLRVSKRTEMNSFAKMTEMINDPVKYPVFTKNDESAIIKISGVGANVSPWGRAIDFTTFRAGAAFFIDNLNAFNDPRRAVFNTQAKSKDGKTTIGYKGIPSAYTGSDSQFDYQPSNLNIALVTAPMVSVIMTYAEVEFIKAELAQRGILGSDAKTHYQNGVKAAIEQWNAVLPAGYFENEATAYDGTLERIMLQKYYALYFNDYQQWFEYRRTGFPVLPKTDAMLNDQNVPVRFEYPIVVQTNNPENYARAVESMGGDEINTKVWWEK</sequence>
<dbReference type="RefSeq" id="WP_079689136.1">
    <property type="nucleotide sequence ID" value="NZ_FUZU01000003.1"/>
</dbReference>
<dbReference type="Gene3D" id="1.25.40.390">
    <property type="match status" value="1"/>
</dbReference>
<feature type="chain" id="PRO_5012301453" evidence="1">
    <location>
        <begin position="22"/>
        <end position="487"/>
    </location>
</feature>
<organism evidence="2 3">
    <name type="scientific">Ohtaekwangia koreensis</name>
    <dbReference type="NCBI Taxonomy" id="688867"/>
    <lineage>
        <taxon>Bacteria</taxon>
        <taxon>Pseudomonadati</taxon>
        <taxon>Bacteroidota</taxon>
        <taxon>Cytophagia</taxon>
        <taxon>Cytophagales</taxon>
        <taxon>Fulvivirgaceae</taxon>
        <taxon>Ohtaekwangia</taxon>
    </lineage>
</organism>
<evidence type="ECO:0000256" key="1">
    <source>
        <dbReference type="SAM" id="SignalP"/>
    </source>
</evidence>
<proteinExistence type="predicted"/>
<name>A0A1T5M874_9BACT</name>
<reference evidence="2 3" key="1">
    <citation type="submission" date="2017-02" db="EMBL/GenBank/DDBJ databases">
        <authorList>
            <person name="Peterson S.W."/>
        </authorList>
    </citation>
    <scope>NUCLEOTIDE SEQUENCE [LARGE SCALE GENOMIC DNA]</scope>
    <source>
        <strain evidence="2 3">DSM 25262</strain>
    </source>
</reference>
<dbReference type="InterPro" id="IPR041662">
    <property type="entry name" value="SusD-like_2"/>
</dbReference>